<keyword evidence="1" id="KW-0472">Membrane</keyword>
<name>A0A699SER6_TANCI</name>
<sequence>SAIPEKSHGIKNLPGSPNFSGVFAGSEVETGGAFSTTRGDFEGPSYATPLRVVIAFKLLFGLAIVLLGRVPELEGDAVFICRRLAIMFLISLVWLDRDV</sequence>
<feature type="transmembrane region" description="Helical" evidence="1">
    <location>
        <begin position="50"/>
        <end position="70"/>
    </location>
</feature>
<accession>A0A699SER6</accession>
<proteinExistence type="predicted"/>
<feature type="transmembrane region" description="Helical" evidence="1">
    <location>
        <begin position="77"/>
        <end position="95"/>
    </location>
</feature>
<protein>
    <submittedName>
        <fullName evidence="2">Uncharacterized protein</fullName>
    </submittedName>
</protein>
<dbReference type="EMBL" id="BKCJ011158352">
    <property type="protein sequence ID" value="GFC96116.1"/>
    <property type="molecule type" value="Genomic_DNA"/>
</dbReference>
<organism evidence="2">
    <name type="scientific">Tanacetum cinerariifolium</name>
    <name type="common">Dalmatian daisy</name>
    <name type="synonym">Chrysanthemum cinerariifolium</name>
    <dbReference type="NCBI Taxonomy" id="118510"/>
    <lineage>
        <taxon>Eukaryota</taxon>
        <taxon>Viridiplantae</taxon>
        <taxon>Streptophyta</taxon>
        <taxon>Embryophyta</taxon>
        <taxon>Tracheophyta</taxon>
        <taxon>Spermatophyta</taxon>
        <taxon>Magnoliopsida</taxon>
        <taxon>eudicotyledons</taxon>
        <taxon>Gunneridae</taxon>
        <taxon>Pentapetalae</taxon>
        <taxon>asterids</taxon>
        <taxon>campanulids</taxon>
        <taxon>Asterales</taxon>
        <taxon>Asteraceae</taxon>
        <taxon>Asteroideae</taxon>
        <taxon>Anthemideae</taxon>
        <taxon>Anthemidinae</taxon>
        <taxon>Tanacetum</taxon>
    </lineage>
</organism>
<gene>
    <name evidence="2" type="ORF">Tci_868086</name>
</gene>
<evidence type="ECO:0000313" key="2">
    <source>
        <dbReference type="EMBL" id="GFC96116.1"/>
    </source>
</evidence>
<keyword evidence="1" id="KW-1133">Transmembrane helix</keyword>
<feature type="non-terminal residue" evidence="2">
    <location>
        <position position="1"/>
    </location>
</feature>
<reference evidence="2" key="1">
    <citation type="journal article" date="2019" name="Sci. Rep.">
        <title>Draft genome of Tanacetum cinerariifolium, the natural source of mosquito coil.</title>
        <authorList>
            <person name="Yamashiro T."/>
            <person name="Shiraishi A."/>
            <person name="Satake H."/>
            <person name="Nakayama K."/>
        </authorList>
    </citation>
    <scope>NUCLEOTIDE SEQUENCE</scope>
</reference>
<keyword evidence="1" id="KW-0812">Transmembrane</keyword>
<dbReference type="AlphaFoldDB" id="A0A699SER6"/>
<evidence type="ECO:0000256" key="1">
    <source>
        <dbReference type="SAM" id="Phobius"/>
    </source>
</evidence>
<comment type="caution">
    <text evidence="2">The sequence shown here is derived from an EMBL/GenBank/DDBJ whole genome shotgun (WGS) entry which is preliminary data.</text>
</comment>